<feature type="disulfide bond" evidence="18">
    <location>
        <begin position="779"/>
        <end position="789"/>
    </location>
</feature>
<evidence type="ECO:0000256" key="6">
    <source>
        <dbReference type="ARBA" id="ARBA00022679"/>
    </source>
</evidence>
<evidence type="ECO:0000256" key="7">
    <source>
        <dbReference type="ARBA" id="ARBA00022692"/>
    </source>
</evidence>
<dbReference type="InterPro" id="IPR000863">
    <property type="entry name" value="Sulfotransferase_dom"/>
</dbReference>
<keyword evidence="10" id="KW-1133">Transmembrane helix</keyword>
<evidence type="ECO:0000256" key="12">
    <source>
        <dbReference type="ARBA" id="ARBA00023136"/>
    </source>
</evidence>
<evidence type="ECO:0000256" key="3">
    <source>
        <dbReference type="ARBA" id="ARBA00005093"/>
    </source>
</evidence>
<keyword evidence="6" id="KW-0808">Transferase</keyword>
<dbReference type="AlphaFoldDB" id="A0AAV4AAI0"/>
<comment type="pathway">
    <text evidence="2">Glycan metabolism; heparin biosynthesis.</text>
</comment>
<dbReference type="InterPro" id="IPR037359">
    <property type="entry name" value="NST/OST"/>
</dbReference>
<evidence type="ECO:0000256" key="4">
    <source>
        <dbReference type="ARBA" id="ARBA00010420"/>
    </source>
</evidence>
<dbReference type="Pfam" id="PF12062">
    <property type="entry name" value="HSNSD-CE"/>
    <property type="match status" value="1"/>
</dbReference>
<comment type="pathway">
    <text evidence="3">Glycan metabolism; heparan sulfate biosynthesis.</text>
</comment>
<feature type="domain" description="Heparan sulphate-N-deacetylase deacetylase" evidence="20">
    <location>
        <begin position="273"/>
        <end position="476"/>
    </location>
</feature>
<dbReference type="Pfam" id="PF25119">
    <property type="entry name" value="HSNSD_N"/>
    <property type="match status" value="1"/>
</dbReference>
<keyword evidence="8" id="KW-0378">Hydrolase</keyword>
<evidence type="ECO:0000256" key="17">
    <source>
        <dbReference type="PIRSR" id="PIRSR637359-2"/>
    </source>
</evidence>
<comment type="similarity">
    <text evidence="4">Belongs to the sulfotransferase 1 family. NDST subfamily.</text>
</comment>
<evidence type="ECO:0000313" key="23">
    <source>
        <dbReference type="Proteomes" id="UP000735302"/>
    </source>
</evidence>
<reference evidence="22 23" key="1">
    <citation type="journal article" date="2021" name="Elife">
        <title>Chloroplast acquisition without the gene transfer in kleptoplastic sea slugs, Plakobranchus ocellatus.</title>
        <authorList>
            <person name="Maeda T."/>
            <person name="Takahashi S."/>
            <person name="Yoshida T."/>
            <person name="Shimamura S."/>
            <person name="Takaki Y."/>
            <person name="Nagai Y."/>
            <person name="Toyoda A."/>
            <person name="Suzuki Y."/>
            <person name="Arimoto A."/>
            <person name="Ishii H."/>
            <person name="Satoh N."/>
            <person name="Nishiyama T."/>
            <person name="Hasebe M."/>
            <person name="Maruyama T."/>
            <person name="Minagawa J."/>
            <person name="Obokata J."/>
            <person name="Shigenobu S."/>
        </authorList>
    </citation>
    <scope>NUCLEOTIDE SEQUENCE [LARGE SCALE GENOMIC DNA]</scope>
</reference>
<accession>A0AAV4AAI0</accession>
<dbReference type="EMBL" id="BLXT01003738">
    <property type="protein sequence ID" value="GFO04223.1"/>
    <property type="molecule type" value="Genomic_DNA"/>
</dbReference>
<gene>
    <name evidence="22" type="ORF">PoB_003072800</name>
</gene>
<keyword evidence="12" id="KW-0472">Membrane</keyword>
<dbReference type="Gene3D" id="3.40.50.300">
    <property type="entry name" value="P-loop containing nucleotide triphosphate hydrolases"/>
    <property type="match status" value="1"/>
</dbReference>
<evidence type="ECO:0000256" key="16">
    <source>
        <dbReference type="PIRSR" id="PIRSR637359-1"/>
    </source>
</evidence>
<dbReference type="Proteomes" id="UP000735302">
    <property type="component" value="Unassembled WGS sequence"/>
</dbReference>
<evidence type="ECO:0000259" key="20">
    <source>
        <dbReference type="Pfam" id="PF12062"/>
    </source>
</evidence>
<evidence type="ECO:0000259" key="19">
    <source>
        <dbReference type="Pfam" id="PF00685"/>
    </source>
</evidence>
<evidence type="ECO:0000256" key="1">
    <source>
        <dbReference type="ARBA" id="ARBA00004323"/>
    </source>
</evidence>
<dbReference type="GO" id="GO:0015016">
    <property type="term" value="F:heparan sulfate N-sulfotransferase activity"/>
    <property type="evidence" value="ECO:0007669"/>
    <property type="project" value="UniProtKB-EC"/>
</dbReference>
<keyword evidence="14" id="KW-0325">Glycoprotein</keyword>
<evidence type="ECO:0000256" key="11">
    <source>
        <dbReference type="ARBA" id="ARBA00023034"/>
    </source>
</evidence>
<dbReference type="InterPro" id="IPR021930">
    <property type="entry name" value="Heparan_SO4_deacetylase_dom"/>
</dbReference>
<evidence type="ECO:0000259" key="21">
    <source>
        <dbReference type="Pfam" id="PF25119"/>
    </source>
</evidence>
<name>A0AAV4AAI0_9GAST</name>
<dbReference type="SUPFAM" id="SSF52540">
    <property type="entry name" value="P-loop containing nucleoside triphosphate hydrolases"/>
    <property type="match status" value="1"/>
</dbReference>
<evidence type="ECO:0000256" key="10">
    <source>
        <dbReference type="ARBA" id="ARBA00022989"/>
    </source>
</evidence>
<dbReference type="GO" id="GO:0019213">
    <property type="term" value="F:deacetylase activity"/>
    <property type="evidence" value="ECO:0007669"/>
    <property type="project" value="TreeGrafter"/>
</dbReference>
<organism evidence="22 23">
    <name type="scientific">Plakobranchus ocellatus</name>
    <dbReference type="NCBI Taxonomy" id="259542"/>
    <lineage>
        <taxon>Eukaryota</taxon>
        <taxon>Metazoa</taxon>
        <taxon>Spiralia</taxon>
        <taxon>Lophotrochozoa</taxon>
        <taxon>Mollusca</taxon>
        <taxon>Gastropoda</taxon>
        <taxon>Heterobranchia</taxon>
        <taxon>Euthyneura</taxon>
        <taxon>Panpulmonata</taxon>
        <taxon>Sacoglossa</taxon>
        <taxon>Placobranchoidea</taxon>
        <taxon>Plakobranchidae</taxon>
        <taxon>Plakobranchus</taxon>
    </lineage>
</organism>
<proteinExistence type="inferred from homology"/>
<comment type="subcellular location">
    <subcellularLocation>
        <location evidence="1">Golgi apparatus membrane</location>
        <topology evidence="1">Single-pass type II membrane protein</topology>
    </subcellularLocation>
</comment>
<feature type="domain" description="Heparan sulfate-N-deacetylase N-terminal" evidence="21">
    <location>
        <begin position="48"/>
        <end position="263"/>
    </location>
</feature>
<dbReference type="GO" id="GO:0016787">
    <property type="term" value="F:hydrolase activity"/>
    <property type="evidence" value="ECO:0007669"/>
    <property type="project" value="UniProtKB-KW"/>
</dbReference>
<feature type="domain" description="Sulfotransferase" evidence="19">
    <location>
        <begin position="566"/>
        <end position="815"/>
    </location>
</feature>
<evidence type="ECO:0000256" key="14">
    <source>
        <dbReference type="ARBA" id="ARBA00023180"/>
    </source>
</evidence>
<dbReference type="InterPro" id="IPR056793">
    <property type="entry name" value="HSNSD_N"/>
</dbReference>
<evidence type="ECO:0000256" key="13">
    <source>
        <dbReference type="ARBA" id="ARBA00023157"/>
    </source>
</evidence>
<keyword evidence="23" id="KW-1185">Reference proteome</keyword>
<keyword evidence="11" id="KW-0333">Golgi apparatus</keyword>
<feature type="binding site" evidence="17">
    <location>
        <position position="673"/>
    </location>
    <ligand>
        <name>3'-phosphoadenylyl sulfate</name>
        <dbReference type="ChEBI" id="CHEBI:58339"/>
    </ligand>
</feature>
<evidence type="ECO:0000256" key="18">
    <source>
        <dbReference type="PIRSR" id="PIRSR637359-3"/>
    </source>
</evidence>
<dbReference type="InterPro" id="IPR027417">
    <property type="entry name" value="P-loop_NTPase"/>
</dbReference>
<dbReference type="GO" id="GO:0000139">
    <property type="term" value="C:Golgi membrane"/>
    <property type="evidence" value="ECO:0007669"/>
    <property type="project" value="UniProtKB-SubCell"/>
</dbReference>
<evidence type="ECO:0000256" key="2">
    <source>
        <dbReference type="ARBA" id="ARBA00004841"/>
    </source>
</evidence>
<dbReference type="Pfam" id="PF00685">
    <property type="entry name" value="Sulfotransfer_1"/>
    <property type="match status" value="1"/>
</dbReference>
<evidence type="ECO:0000256" key="9">
    <source>
        <dbReference type="ARBA" id="ARBA00022968"/>
    </source>
</evidence>
<evidence type="ECO:0000256" key="15">
    <source>
        <dbReference type="ARBA" id="ARBA00023268"/>
    </source>
</evidence>
<keyword evidence="15" id="KW-0511">Multifunctional enzyme</keyword>
<keyword evidence="9" id="KW-0735">Signal-anchor</keyword>
<evidence type="ECO:0000313" key="22">
    <source>
        <dbReference type="EMBL" id="GFO04223.1"/>
    </source>
</evidence>
<dbReference type="PANTHER" id="PTHR10605">
    <property type="entry name" value="HEPARAN SULFATE SULFOTRANSFERASE"/>
    <property type="match status" value="1"/>
</dbReference>
<dbReference type="EC" id="2.8.2.8" evidence="5"/>
<evidence type="ECO:0000256" key="5">
    <source>
        <dbReference type="ARBA" id="ARBA00012979"/>
    </source>
</evidence>
<dbReference type="PANTHER" id="PTHR10605:SF56">
    <property type="entry name" value="BIFUNCTIONAL HEPARAN SULFATE N-DEACETYLASE_N-SULFOTRANSFERASE"/>
    <property type="match status" value="1"/>
</dbReference>
<evidence type="ECO:0000256" key="8">
    <source>
        <dbReference type="ARBA" id="ARBA00022801"/>
    </source>
</evidence>
<feature type="binding site" evidence="17">
    <location>
        <begin position="794"/>
        <end position="798"/>
    </location>
    <ligand>
        <name>3'-phosphoadenylyl sulfate</name>
        <dbReference type="ChEBI" id="CHEBI:58339"/>
    </ligand>
</feature>
<sequence>MSPSSIVTQKANPPVPHIRCLTDPALHNPEVQAPGRHKADERLQLSHRALLISESPNSSFGRKIKNFVNSLRIQVKVASKSKALPVLTNKKSARFAVVIFENYLSYLKLDNWNRQLIDKYCRDYHVGIVGFIKPPKGGKDDVIYLDGYHLTLQYKLTLEDYKLNFDSYLWRVVKPGELWEGFLPGKWTVFHSNHSTYQNLAFSKLSSRFFEFGSGETNNLKGFKFVTSIMDKGEIDGIPKILFGSDLSFWLHTVMMMDALSYLSFGKLELKLERYIQIDVDDIFVGKEGIRMKVEDVEALVETQDRVQKDVPGFQFNLGYSGGFYLSGNNEEDKGDRKLLEYRKKFRWFSHMWRHEQPHKFPTDFIESSMLMNKDFAKENDITVYGEYSVAPHHSGVYPVHEPLYRLWKEIWGVKVTSTEEYPKLMPAWQRRGFVHSGIMVLPRQTCGLFTTTIFSSDYPGGLEALDAAIQGGDTFQTILTTPISIFMTHLSNYGNDRLALYMLESIVSFIKCWTNLKLLSLPPVELGFKYFEMFPQDKEPLWTNPCEYYRHKDLWPVNKTCDGLPDFIVVGPQKTGTTALYSFLSQHPSILSNKPSPQTYEEIQFFNSHNYFRGLDWYLDFFPQREKPNRTLLFEKSANYFDSEVVPKRIATLLPRVKIIVLLMNPAKRALSWFHHMRYHNDPTALNSTFREVVTASGDAPSKLKNLRNRCLQPGLYSQHLVRWLDYFPSKQIHIVHSDELKNDPVQVMDSLQKFLNVQPHRNYAQHLRYDPKKGFYCSVMSDGQTKCLGQSKGHKYPAMDAESERYLRLYYRKHNINLSKLLASFDSELPEWLKYELKQADLLKS</sequence>
<keyword evidence="7" id="KW-0812">Transmembrane</keyword>
<keyword evidence="13 18" id="KW-1015">Disulfide bond</keyword>
<feature type="binding site" evidence="17">
    <location>
        <position position="778"/>
    </location>
    <ligand>
        <name>3'-phosphoadenylyl sulfate</name>
        <dbReference type="ChEBI" id="CHEBI:58339"/>
    </ligand>
</feature>
<protein>
    <recommendedName>
        <fullName evidence="5">[heparan sulfate]-glucosamine N-sulfotransferase</fullName>
        <ecNumber evidence="5">2.8.2.8</ecNumber>
    </recommendedName>
</protein>
<comment type="caution">
    <text evidence="22">The sequence shown here is derived from an EMBL/GenBank/DDBJ whole genome shotgun (WGS) entry which is preliminary data.</text>
</comment>
<feature type="active site" description="For sulfotransferase activity" evidence="16">
    <location>
        <position position="575"/>
    </location>
</feature>